<dbReference type="SUPFAM" id="SSF56176">
    <property type="entry name" value="FAD-binding/transporter-associated domain-like"/>
    <property type="match status" value="1"/>
</dbReference>
<comment type="cofactor">
    <cofactor evidence="1">
        <name>FAD</name>
        <dbReference type="ChEBI" id="CHEBI:57692"/>
    </cofactor>
</comment>
<dbReference type="PANTHER" id="PTHR42973">
    <property type="entry name" value="BINDING OXIDOREDUCTASE, PUTATIVE (AFU_ORTHOLOGUE AFUA_1G17690)-RELATED"/>
    <property type="match status" value="1"/>
</dbReference>
<evidence type="ECO:0000313" key="7">
    <source>
        <dbReference type="EMBL" id="AKU16978.1"/>
    </source>
</evidence>
<evidence type="ECO:0000256" key="2">
    <source>
        <dbReference type="ARBA" id="ARBA00005466"/>
    </source>
</evidence>
<dbReference type="PANTHER" id="PTHR42973:SF39">
    <property type="entry name" value="FAD-BINDING PCMH-TYPE DOMAIN-CONTAINING PROTEIN"/>
    <property type="match status" value="1"/>
</dbReference>
<dbReference type="InterPro" id="IPR006311">
    <property type="entry name" value="TAT_signal"/>
</dbReference>
<dbReference type="Proteomes" id="UP000066480">
    <property type="component" value="Chromosome"/>
</dbReference>
<reference evidence="7 8" key="1">
    <citation type="submission" date="2015-03" db="EMBL/GenBank/DDBJ databases">
        <title>Luteipulveratus halotolerans sp. nov., a novel actinobacterium (Dermacoccaceae) from Sarawak, Malaysia.</title>
        <authorList>
            <person name="Juboi H."/>
            <person name="Basik A."/>
            <person name="Shamsul S.S."/>
            <person name="Arnold P."/>
            <person name="Schmitt E.K."/>
            <person name="Sanglier J.-J."/>
            <person name="Yeo T."/>
        </authorList>
    </citation>
    <scope>NUCLEOTIDE SEQUENCE [LARGE SCALE GENOMIC DNA]</scope>
    <source>
        <strain evidence="7 8">MN07-A0370</strain>
    </source>
</reference>
<dbReference type="Gene3D" id="3.30.43.10">
    <property type="entry name" value="Uridine Diphospho-n-acetylenolpyruvylglucosamine Reductase, domain 2"/>
    <property type="match status" value="1"/>
</dbReference>
<dbReference type="Gene3D" id="3.30.465.10">
    <property type="match status" value="1"/>
</dbReference>
<dbReference type="OrthoDB" id="9775082at2"/>
<evidence type="ECO:0000256" key="3">
    <source>
        <dbReference type="ARBA" id="ARBA00022630"/>
    </source>
</evidence>
<evidence type="ECO:0000259" key="6">
    <source>
        <dbReference type="PROSITE" id="PS51387"/>
    </source>
</evidence>
<protein>
    <recommendedName>
        <fullName evidence="6">FAD-binding PCMH-type domain-containing protein</fullName>
    </recommendedName>
</protein>
<dbReference type="Pfam" id="PF01565">
    <property type="entry name" value="FAD_binding_4"/>
    <property type="match status" value="1"/>
</dbReference>
<name>A0A0K1JK68_9MICO</name>
<dbReference type="InterPro" id="IPR036318">
    <property type="entry name" value="FAD-bd_PCMH-like_sf"/>
</dbReference>
<dbReference type="AlphaFoldDB" id="A0A0K1JK68"/>
<keyword evidence="5" id="KW-0560">Oxidoreductase</keyword>
<organism evidence="7 8">
    <name type="scientific">Luteipulveratus mongoliensis</name>
    <dbReference type="NCBI Taxonomy" id="571913"/>
    <lineage>
        <taxon>Bacteria</taxon>
        <taxon>Bacillati</taxon>
        <taxon>Actinomycetota</taxon>
        <taxon>Actinomycetes</taxon>
        <taxon>Micrococcales</taxon>
        <taxon>Dermacoccaceae</taxon>
        <taxon>Luteipulveratus</taxon>
    </lineage>
</organism>
<dbReference type="PROSITE" id="PS00862">
    <property type="entry name" value="OX2_COVAL_FAD"/>
    <property type="match status" value="1"/>
</dbReference>
<dbReference type="RefSeq" id="WP_052592947.1">
    <property type="nucleotide sequence ID" value="NZ_CP011112.1"/>
</dbReference>
<comment type="similarity">
    <text evidence="2">Belongs to the oxygen-dependent FAD-linked oxidoreductase family.</text>
</comment>
<dbReference type="PATRIC" id="fig|571913.6.peg.3204"/>
<keyword evidence="8" id="KW-1185">Reference proteome</keyword>
<dbReference type="KEGG" id="lmoi:VV02_15785"/>
<dbReference type="PROSITE" id="PS51387">
    <property type="entry name" value="FAD_PCMH"/>
    <property type="match status" value="1"/>
</dbReference>
<feature type="domain" description="FAD-binding PCMH-type" evidence="6">
    <location>
        <begin position="75"/>
        <end position="246"/>
    </location>
</feature>
<gene>
    <name evidence="7" type="ORF">VV02_15785</name>
</gene>
<keyword evidence="4" id="KW-0274">FAD</keyword>
<sequence>MSTITRRALLGGSVGVGAVTALATRSSYAAPGVRLTAAPTTADWTAFARTLNGSVFLPGSSQYASTKLLFSTRYDGSTPAAVVQVASQGDIQKSMAFATRYGLKVAARSGGHSYIGASAANGTMVLDTRHYAWVTYNASNQTAQVFSGAGLYTVHNTLAAHGRTIPTGTCPTVGAAGLTMGGGLGVESRQWGLTADRLTSVNLVLADGRSVTASATQNSDLFWAMRGGGGGNIAFLTAMTFNTHATSSKGIFSLTFPSSAASQVLTRWNTWNRATYYSRWSNVHVDALGNGNIAVRILGVVNAGAEHTAADSLISAIGVRPTASSYRQLGYMDAVRYVGGGSTSSRQGFAGGSDVIWTLSSTVANLILGAVSARSRAGRTGSALIDPLDGAVNQPAATATAFPWRDHTASVQWYVGVTSSSAYTSAYSWINQAHTMMAPQSAGAYVNYLETGQAASRYYGVNLARMAQLRQTYDPNRRLYSGVTI</sequence>
<dbReference type="InterPro" id="IPR050416">
    <property type="entry name" value="FAD-linked_Oxidoreductase"/>
</dbReference>
<evidence type="ECO:0000256" key="4">
    <source>
        <dbReference type="ARBA" id="ARBA00022827"/>
    </source>
</evidence>
<dbReference type="STRING" id="571913.VV02_15785"/>
<keyword evidence="3" id="KW-0285">Flavoprotein</keyword>
<dbReference type="InterPro" id="IPR012951">
    <property type="entry name" value="BBE"/>
</dbReference>
<evidence type="ECO:0000256" key="5">
    <source>
        <dbReference type="ARBA" id="ARBA00023002"/>
    </source>
</evidence>
<dbReference type="EMBL" id="CP011112">
    <property type="protein sequence ID" value="AKU16978.1"/>
    <property type="molecule type" value="Genomic_DNA"/>
</dbReference>
<dbReference type="Pfam" id="PF08031">
    <property type="entry name" value="BBE"/>
    <property type="match status" value="1"/>
</dbReference>
<accession>A0A0K1JK68</accession>
<dbReference type="InterPro" id="IPR016166">
    <property type="entry name" value="FAD-bd_PCMH"/>
</dbReference>
<dbReference type="PROSITE" id="PS51318">
    <property type="entry name" value="TAT"/>
    <property type="match status" value="1"/>
</dbReference>
<dbReference type="InterPro" id="IPR006094">
    <property type="entry name" value="Oxid_FAD_bind_N"/>
</dbReference>
<dbReference type="InterPro" id="IPR006093">
    <property type="entry name" value="Oxy_OxRdtase_FAD_BS"/>
</dbReference>
<dbReference type="Gene3D" id="3.40.462.20">
    <property type="match status" value="1"/>
</dbReference>
<dbReference type="InterPro" id="IPR016169">
    <property type="entry name" value="FAD-bd_PCMH_sub2"/>
</dbReference>
<evidence type="ECO:0000256" key="1">
    <source>
        <dbReference type="ARBA" id="ARBA00001974"/>
    </source>
</evidence>
<dbReference type="InterPro" id="IPR016167">
    <property type="entry name" value="FAD-bd_PCMH_sub1"/>
</dbReference>
<proteinExistence type="inferred from homology"/>
<evidence type="ECO:0000313" key="8">
    <source>
        <dbReference type="Proteomes" id="UP000066480"/>
    </source>
</evidence>
<dbReference type="GO" id="GO:0071949">
    <property type="term" value="F:FAD binding"/>
    <property type="evidence" value="ECO:0007669"/>
    <property type="project" value="InterPro"/>
</dbReference>
<dbReference type="GO" id="GO:0016491">
    <property type="term" value="F:oxidoreductase activity"/>
    <property type="evidence" value="ECO:0007669"/>
    <property type="project" value="UniProtKB-KW"/>
</dbReference>